<name>A0A940DK32_9BACT</name>
<dbReference type="EMBL" id="JADIMV010000076">
    <property type="protein sequence ID" value="MBO8439911.1"/>
    <property type="molecule type" value="Genomic_DNA"/>
</dbReference>
<comment type="caution">
    <text evidence="1">The sequence shown here is derived from an EMBL/GenBank/DDBJ whole genome shotgun (WGS) entry which is preliminary data.</text>
</comment>
<accession>A0A940DK32</accession>
<reference evidence="1" key="2">
    <citation type="journal article" date="2021" name="PeerJ">
        <title>Extensive microbial diversity within the chicken gut microbiome revealed by metagenomics and culture.</title>
        <authorList>
            <person name="Gilroy R."/>
            <person name="Ravi A."/>
            <person name="Getino M."/>
            <person name="Pursley I."/>
            <person name="Horton D.L."/>
            <person name="Alikhan N.F."/>
            <person name="Baker D."/>
            <person name="Gharbi K."/>
            <person name="Hall N."/>
            <person name="Watson M."/>
            <person name="Adriaenssens E.M."/>
            <person name="Foster-Nyarko E."/>
            <person name="Jarju S."/>
            <person name="Secka A."/>
            <person name="Antonio M."/>
            <person name="Oren A."/>
            <person name="Chaudhuri R.R."/>
            <person name="La Ragione R."/>
            <person name="Hildebrand F."/>
            <person name="Pallen M.J."/>
        </authorList>
    </citation>
    <scope>NUCLEOTIDE SEQUENCE</scope>
    <source>
        <strain evidence="1">3924</strain>
    </source>
</reference>
<evidence type="ECO:0000313" key="1">
    <source>
        <dbReference type="EMBL" id="MBO8439911.1"/>
    </source>
</evidence>
<evidence type="ECO:0000313" key="2">
    <source>
        <dbReference type="Proteomes" id="UP000712007"/>
    </source>
</evidence>
<organism evidence="1 2">
    <name type="scientific">Candidatus Aphodosoma intestinipullorum</name>
    <dbReference type="NCBI Taxonomy" id="2840674"/>
    <lineage>
        <taxon>Bacteria</taxon>
        <taxon>Pseudomonadati</taxon>
        <taxon>Bacteroidota</taxon>
        <taxon>Bacteroidia</taxon>
        <taxon>Bacteroidales</taxon>
        <taxon>Candidatus Aphodosoma</taxon>
    </lineage>
</organism>
<sequence length="99" mass="11210">MKLRLVQETTVSDFGNIHRTVDSQVFSVNKLRRGDLLLSRYLHWKQGYLTARLQPDERSVMIFGTVVPPTVLDADNPVYCTGILPLDYATCEVTVEIIA</sequence>
<dbReference type="Proteomes" id="UP000712007">
    <property type="component" value="Unassembled WGS sequence"/>
</dbReference>
<gene>
    <name evidence="1" type="ORF">IAC51_04595</name>
</gene>
<dbReference type="AlphaFoldDB" id="A0A940DK32"/>
<protein>
    <submittedName>
        <fullName evidence="1">Uncharacterized protein</fullName>
    </submittedName>
</protein>
<reference evidence="1" key="1">
    <citation type="submission" date="2020-10" db="EMBL/GenBank/DDBJ databases">
        <authorList>
            <person name="Gilroy R."/>
        </authorList>
    </citation>
    <scope>NUCLEOTIDE SEQUENCE</scope>
    <source>
        <strain evidence="1">3924</strain>
    </source>
</reference>
<proteinExistence type="predicted"/>